<dbReference type="AlphaFoldDB" id="A0A4Y8IR83"/>
<dbReference type="CDD" id="cd16936">
    <property type="entry name" value="HATPase_RsbW-like"/>
    <property type="match status" value="1"/>
</dbReference>
<dbReference type="Pfam" id="PF13581">
    <property type="entry name" value="HATPase_c_2"/>
    <property type="match status" value="1"/>
</dbReference>
<keyword evidence="3" id="KW-1185">Reference proteome</keyword>
<keyword evidence="2" id="KW-0547">Nucleotide-binding</keyword>
<keyword evidence="2" id="KW-0067">ATP-binding</keyword>
<dbReference type="EMBL" id="SOPW01000002">
    <property type="protein sequence ID" value="TFB24321.1"/>
    <property type="molecule type" value="Genomic_DNA"/>
</dbReference>
<dbReference type="GO" id="GO:0005524">
    <property type="term" value="F:ATP binding"/>
    <property type="evidence" value="ECO:0007669"/>
    <property type="project" value="UniProtKB-KW"/>
</dbReference>
<comment type="caution">
    <text evidence="2">The sequence shown here is derived from an EMBL/GenBank/DDBJ whole genome shotgun (WGS) entry which is preliminary data.</text>
</comment>
<reference evidence="2 3" key="1">
    <citation type="submission" date="2019-03" db="EMBL/GenBank/DDBJ databases">
        <authorList>
            <person name="He R.-H."/>
        </authorList>
    </citation>
    <scope>NUCLEOTIDE SEQUENCE [LARGE SCALE GENOMIC DNA]</scope>
    <source>
        <strain evidence="3">SH 714</strain>
    </source>
</reference>
<gene>
    <name evidence="2" type="ORF">E3U55_02130</name>
</gene>
<evidence type="ECO:0000259" key="1">
    <source>
        <dbReference type="Pfam" id="PF13581"/>
    </source>
</evidence>
<proteinExistence type="predicted"/>
<dbReference type="OrthoDB" id="9792240at2"/>
<feature type="domain" description="Histidine kinase/HSP90-like ATPase" evidence="1">
    <location>
        <begin position="32"/>
        <end position="132"/>
    </location>
</feature>
<dbReference type="SUPFAM" id="SSF55874">
    <property type="entry name" value="ATPase domain of HSP90 chaperone/DNA topoisomerase II/histidine kinase"/>
    <property type="match status" value="1"/>
</dbReference>
<evidence type="ECO:0000313" key="3">
    <source>
        <dbReference type="Proteomes" id="UP000297975"/>
    </source>
</evidence>
<sequence>MSYYSINEWENRIMKRVETYCIYSMNEYKKVRKMIHETLVDYFSGDKMLVDLALFEAVKNAMEHGNQGNSNNPIEIKLHFLDHSLIARIEDQGKGSNWQDDLDKNGEGLHLIGQIMDSVVYSKKGNQILMRKWVS</sequence>
<protein>
    <submittedName>
        <fullName evidence="2">ATP-binding protein</fullName>
    </submittedName>
</protein>
<organism evidence="2 3">
    <name type="scientific">Filobacillus milosensis</name>
    <dbReference type="NCBI Taxonomy" id="94137"/>
    <lineage>
        <taxon>Bacteria</taxon>
        <taxon>Bacillati</taxon>
        <taxon>Bacillota</taxon>
        <taxon>Bacilli</taxon>
        <taxon>Bacillales</taxon>
        <taxon>Bacillaceae</taxon>
        <taxon>Filobacillus</taxon>
    </lineage>
</organism>
<dbReference type="InterPro" id="IPR036890">
    <property type="entry name" value="HATPase_C_sf"/>
</dbReference>
<evidence type="ECO:0000313" key="2">
    <source>
        <dbReference type="EMBL" id="TFB24321.1"/>
    </source>
</evidence>
<dbReference type="Proteomes" id="UP000297975">
    <property type="component" value="Unassembled WGS sequence"/>
</dbReference>
<dbReference type="InterPro" id="IPR003594">
    <property type="entry name" value="HATPase_dom"/>
</dbReference>
<accession>A0A4Y8IR83</accession>
<name>A0A4Y8IR83_9BACI</name>
<dbReference type="Gene3D" id="3.30.565.10">
    <property type="entry name" value="Histidine kinase-like ATPase, C-terminal domain"/>
    <property type="match status" value="1"/>
</dbReference>